<dbReference type="AlphaFoldDB" id="A0A167N404"/>
<dbReference type="PATRIC" id="fig|1365257.3.peg.1904"/>
<dbReference type="Proteomes" id="UP000076661">
    <property type="component" value="Unassembled WGS sequence"/>
</dbReference>
<accession>A0A167N404</accession>
<evidence type="ECO:0000313" key="1">
    <source>
        <dbReference type="EMBL" id="KZN67468.1"/>
    </source>
</evidence>
<name>A0A167N404_9GAMM</name>
<dbReference type="RefSeq" id="WP_063380821.1">
    <property type="nucleotide sequence ID" value="NZ_AUXX01000012.1"/>
</dbReference>
<dbReference type="Pfam" id="PF19531">
    <property type="entry name" value="DUF6058"/>
    <property type="match status" value="1"/>
</dbReference>
<gene>
    <name evidence="1" type="ORF">N478_01590</name>
</gene>
<organism evidence="1 2">
    <name type="scientific">Pseudoalteromonas luteoviolacea S4060-1</name>
    <dbReference type="NCBI Taxonomy" id="1365257"/>
    <lineage>
        <taxon>Bacteria</taxon>
        <taxon>Pseudomonadati</taxon>
        <taxon>Pseudomonadota</taxon>
        <taxon>Gammaproteobacteria</taxon>
        <taxon>Alteromonadales</taxon>
        <taxon>Pseudoalteromonadaceae</taxon>
        <taxon>Pseudoalteromonas</taxon>
    </lineage>
</organism>
<dbReference type="InterPro" id="IPR045694">
    <property type="entry name" value="DUF6058"/>
</dbReference>
<proteinExistence type="predicted"/>
<evidence type="ECO:0000313" key="2">
    <source>
        <dbReference type="Proteomes" id="UP000076661"/>
    </source>
</evidence>
<dbReference type="EMBL" id="AUXX01000012">
    <property type="protein sequence ID" value="KZN67468.1"/>
    <property type="molecule type" value="Genomic_DNA"/>
</dbReference>
<reference evidence="1 2" key="1">
    <citation type="submission" date="2013-07" db="EMBL/GenBank/DDBJ databases">
        <title>Comparative Genomic and Metabolomic Analysis of Twelve Strains of Pseudoalteromonas luteoviolacea.</title>
        <authorList>
            <person name="Vynne N.G."/>
            <person name="Mansson M."/>
            <person name="Gram L."/>
        </authorList>
    </citation>
    <scope>NUCLEOTIDE SEQUENCE [LARGE SCALE GENOMIC DNA]</scope>
    <source>
        <strain evidence="1 2">S4060-1</strain>
    </source>
</reference>
<protein>
    <submittedName>
        <fullName evidence="1">Uncharacterized protein</fullName>
    </submittedName>
</protein>
<comment type="caution">
    <text evidence="1">The sequence shown here is derived from an EMBL/GenBank/DDBJ whole genome shotgun (WGS) entry which is preliminary data.</text>
</comment>
<sequence>MELLDYLYAHFYSEAQLTKYCDVTKQRFTELQALGVMPKPSYILNAHIGCRSFFGNHEQNADINFYPKTYKQWLNKMKLNKKREDAFHCFNTRMQQTIQALSNKGISSNYKNGTKEQAKFIEIQWQHFLEGTYGLCTRTGLPEDIAQKEITIDYINMLLAQQKLNDKEEKQLISAMNILASCSPKFAPHERGKSQFHQLAKRIKPDISDQIKAFNLPMDD</sequence>